<organism evidence="2 3">
    <name type="scientific">Chondrus crispus</name>
    <name type="common">Carrageen Irish moss</name>
    <name type="synonym">Polymorpha crispa</name>
    <dbReference type="NCBI Taxonomy" id="2769"/>
    <lineage>
        <taxon>Eukaryota</taxon>
        <taxon>Rhodophyta</taxon>
        <taxon>Florideophyceae</taxon>
        <taxon>Rhodymeniophycidae</taxon>
        <taxon>Gigartinales</taxon>
        <taxon>Gigartinaceae</taxon>
        <taxon>Chondrus</taxon>
    </lineage>
</organism>
<evidence type="ECO:0000313" key="1">
    <source>
        <dbReference type="EMBL" id="CDF38388.1"/>
    </source>
</evidence>
<dbReference type="EMBL" id="HG001967">
    <property type="protein sequence ID" value="CDF38755.1"/>
    <property type="molecule type" value="Genomic_DNA"/>
</dbReference>
<dbReference type="Gramene" id="CDF38755">
    <property type="protein sequence ID" value="CDF38755"/>
    <property type="gene ID" value="CHC_T00006193001"/>
</dbReference>
<protein>
    <submittedName>
        <fullName evidence="2">Uncharacterized protein</fullName>
    </submittedName>
</protein>
<proteinExistence type="predicted"/>
<dbReference type="EMBL" id="HG001931">
    <property type="protein sequence ID" value="CDF38388.1"/>
    <property type="molecule type" value="Genomic_DNA"/>
</dbReference>
<reference evidence="2" key="3">
    <citation type="submission" date="2013-05" db="EMBL/GenBank/DDBJ databases">
        <authorList>
            <person name="Genoscope - CEA"/>
        </authorList>
    </citation>
    <scope>NUCLEOTIDE SEQUENCE</scope>
    <source>
        <strain evidence="2">Stackhouse</strain>
    </source>
</reference>
<gene>
    <name evidence="1" type="ORF">CHC_T00001039001</name>
    <name evidence="2" type="ORF">CHC_T00006193001</name>
</gene>
<dbReference type="KEGG" id="ccp:CHC_T00001039001"/>
<reference evidence="2" key="2">
    <citation type="journal article" date="2013" name="Proc. Natl. Acad. Sci. U.S.A.">
        <title>Genome structure and metabolic features in the red seaweed Chondrus crispus shed light on evolution of the Archaeplastida.</title>
        <authorList>
            <person name="Collen J."/>
            <person name="Porcel B."/>
            <person name="Carre W."/>
            <person name="Ball S.G."/>
            <person name="Chaparro C."/>
            <person name="Tonon T."/>
            <person name="Barbeyron T."/>
            <person name="Michel G."/>
            <person name="Noel B."/>
            <person name="Valentin K."/>
            <person name="Elias M."/>
            <person name="Artiguenave F."/>
            <person name="Arun A."/>
            <person name="Aury J.M."/>
            <person name="Barbosa-Neto J.F."/>
            <person name="Bothwell J.H."/>
            <person name="Bouget F.Y."/>
            <person name="Brillet L."/>
            <person name="Cabello-Hurtado F."/>
            <person name="Capella-Gutierrez S."/>
            <person name="Charrier B."/>
            <person name="Cladiere L."/>
            <person name="Cock J.M."/>
            <person name="Coelho S.M."/>
            <person name="Colleoni C."/>
            <person name="Czjzek M."/>
            <person name="Da Silva C."/>
            <person name="Delage L."/>
            <person name="Denoeud F."/>
            <person name="Deschamps P."/>
            <person name="Dittami S.M."/>
            <person name="Gabalden T."/>
            <person name="Gachon C.M."/>
            <person name="Groisillier A."/>
            <person name="Herve C."/>
            <person name="Jabbari K."/>
            <person name="Katinka M."/>
            <person name="Kloareg B."/>
            <person name="Kowalczyk N."/>
            <person name="Labadie K."/>
            <person name="Leblanc C."/>
            <person name="Lopez P.J."/>
            <person name="McLachlan D.H."/>
            <person name="Meslet-Cladiere L."/>
            <person name="Moustafa A."/>
            <person name="Nehr Z."/>
            <person name="Nyvall Collen P."/>
            <person name="Panaud O."/>
            <person name="Partensky F."/>
            <person name="Poulain J."/>
            <person name="Rensing S.A."/>
            <person name="Rousvoal S."/>
            <person name="Samson G."/>
            <person name="Symeonidi A."/>
            <person name="Weissenbach J."/>
            <person name="Zambounis A."/>
            <person name="Wincker P."/>
            <person name="Boyen C."/>
        </authorList>
    </citation>
    <scope>NUCLEOTIDE SEQUENCE [LARGE SCALE GENOMIC DNA]</scope>
    <source>
        <strain evidence="2">Stackhouse</strain>
    </source>
</reference>
<evidence type="ECO:0000313" key="3">
    <source>
        <dbReference type="Proteomes" id="UP000012073"/>
    </source>
</evidence>
<evidence type="ECO:0000313" key="2">
    <source>
        <dbReference type="EMBL" id="CDF38755.1"/>
    </source>
</evidence>
<dbReference type="Proteomes" id="UP000012073">
    <property type="component" value="Unassembled WGS sequence"/>
</dbReference>
<dbReference type="RefSeq" id="XP_005718660.1">
    <property type="nucleotide sequence ID" value="XM_005718603.1"/>
</dbReference>
<dbReference type="Gramene" id="CDF38388">
    <property type="protein sequence ID" value="CDF38388"/>
    <property type="gene ID" value="CHC_T00001039001"/>
</dbReference>
<accession>R7QMZ4</accession>
<dbReference type="RefSeq" id="XP_005718281.1">
    <property type="nucleotide sequence ID" value="XM_005718224.1"/>
</dbReference>
<dbReference type="KEGG" id="ccp:CHC_T00006193001"/>
<sequence>MSCCTVVEQEWRMRYLWLRFPSFKSERRLADVTRFRYAFWGLASDGSIVMT</sequence>
<keyword evidence="3" id="KW-1185">Reference proteome</keyword>
<dbReference type="AlphaFoldDB" id="R7QMZ4"/>
<dbReference type="GeneID" id="17326379"/>
<dbReference type="GeneID" id="17326001"/>
<reference evidence="3" key="1">
    <citation type="journal article" date="2013" name="Proc. Natl. Acad. Sci. U.S.A.">
        <title>Genome structure and metabolic features in the red seaweed Chondrus crispus shed light on evolution of the Archaeplastida.</title>
        <authorList>
            <person name="Collen J."/>
            <person name="Porcel B."/>
            <person name="Carre W."/>
            <person name="Ball S.G."/>
            <person name="Chaparro C."/>
            <person name="Tonon T."/>
            <person name="Barbeyron T."/>
            <person name="Michel G."/>
            <person name="Noel B."/>
            <person name="Valentin K."/>
            <person name="Elias M."/>
            <person name="Artiguenave F."/>
            <person name="Arun A."/>
            <person name="Aury J.M."/>
            <person name="Barbosa-Neto J.F."/>
            <person name="Bothwell J.H."/>
            <person name="Bouget F.Y."/>
            <person name="Brillet L."/>
            <person name="Cabello-Hurtado F."/>
            <person name="Capella-Gutierrez S."/>
            <person name="Charrier B."/>
            <person name="Cladiere L."/>
            <person name="Cock J.M."/>
            <person name="Coelho S.M."/>
            <person name="Colleoni C."/>
            <person name="Czjzek M."/>
            <person name="Da Silva C."/>
            <person name="Delage L."/>
            <person name="Denoeud F."/>
            <person name="Deschamps P."/>
            <person name="Dittami S.M."/>
            <person name="Gabaldon T."/>
            <person name="Gachon C.M."/>
            <person name="Groisillier A."/>
            <person name="Herve C."/>
            <person name="Jabbari K."/>
            <person name="Katinka M."/>
            <person name="Kloareg B."/>
            <person name="Kowalczyk N."/>
            <person name="Labadie K."/>
            <person name="Leblanc C."/>
            <person name="Lopez P.J."/>
            <person name="McLachlan D.H."/>
            <person name="Meslet-Cladiere L."/>
            <person name="Moustafa A."/>
            <person name="Nehr Z."/>
            <person name="Nyvall Collen P."/>
            <person name="Panaud O."/>
            <person name="Partensky F."/>
            <person name="Poulain J."/>
            <person name="Rensing S.A."/>
            <person name="Rousvoal S."/>
            <person name="Samson G."/>
            <person name="Symeonidi A."/>
            <person name="Weissenbach J."/>
            <person name="Zambounis A."/>
            <person name="Wincker P."/>
            <person name="Boyen C."/>
        </authorList>
    </citation>
    <scope>NUCLEOTIDE SEQUENCE [LARGE SCALE GENOMIC DNA]</scope>
    <source>
        <strain evidence="3">cv. Stackhouse</strain>
    </source>
</reference>
<name>R7QMZ4_CHOCR</name>